<evidence type="ECO:0000256" key="1">
    <source>
        <dbReference type="SAM" id="MobiDB-lite"/>
    </source>
</evidence>
<keyword evidence="2" id="KW-1185">Reference proteome</keyword>
<dbReference type="Pfam" id="PF10712">
    <property type="entry name" value="NAD-GH"/>
    <property type="match status" value="1"/>
</dbReference>
<evidence type="ECO:0000313" key="3">
    <source>
        <dbReference type="WBParaSite" id="Minc3s02637g30979"/>
    </source>
</evidence>
<dbReference type="InterPro" id="IPR019651">
    <property type="entry name" value="Glutamate_DH_NAD-spec"/>
</dbReference>
<accession>A0A914MTA7</accession>
<protein>
    <submittedName>
        <fullName evidence="3">Uncharacterized protein</fullName>
    </submittedName>
</protein>
<dbReference type="AlphaFoldDB" id="A0A914MTA7"/>
<name>A0A914MTA7_MELIC</name>
<feature type="region of interest" description="Disordered" evidence="1">
    <location>
        <begin position="1"/>
        <end position="25"/>
    </location>
</feature>
<evidence type="ECO:0000313" key="2">
    <source>
        <dbReference type="Proteomes" id="UP000887563"/>
    </source>
</evidence>
<organism evidence="2 3">
    <name type="scientific">Meloidogyne incognita</name>
    <name type="common">Southern root-knot nematode worm</name>
    <name type="synonym">Oxyuris incognita</name>
    <dbReference type="NCBI Taxonomy" id="6306"/>
    <lineage>
        <taxon>Eukaryota</taxon>
        <taxon>Metazoa</taxon>
        <taxon>Ecdysozoa</taxon>
        <taxon>Nematoda</taxon>
        <taxon>Chromadorea</taxon>
        <taxon>Rhabditida</taxon>
        <taxon>Tylenchina</taxon>
        <taxon>Tylenchomorpha</taxon>
        <taxon>Tylenchoidea</taxon>
        <taxon>Meloidogynidae</taxon>
        <taxon>Meloidogyninae</taxon>
        <taxon>Meloidogyne</taxon>
        <taxon>Meloidogyne incognita group</taxon>
    </lineage>
</organism>
<proteinExistence type="predicted"/>
<sequence>MPPLIPPIPQTRKPTPNTPNPSFTPSNQTLSTIFLCLLDHTLNLIFGKTSLVISDGDLVLLSSRLVLGRNIQNSVGVNVKSDFDLRNTTRSRRNSTQLELAQQVVVLCHSAFTFIDL</sequence>
<reference evidence="3" key="1">
    <citation type="submission" date="2022-11" db="UniProtKB">
        <authorList>
            <consortium name="WormBaseParasite"/>
        </authorList>
    </citation>
    <scope>IDENTIFICATION</scope>
</reference>
<dbReference type="Proteomes" id="UP000887563">
    <property type="component" value="Unplaced"/>
</dbReference>
<dbReference type="WBParaSite" id="Minc3s02637g30979">
    <property type="protein sequence ID" value="Minc3s02637g30979"/>
    <property type="gene ID" value="Minc3s02637g30979"/>
</dbReference>